<evidence type="ECO:0008006" key="4">
    <source>
        <dbReference type="Google" id="ProtNLM"/>
    </source>
</evidence>
<dbReference type="EMBL" id="BMJO01000021">
    <property type="protein sequence ID" value="GGE71430.1"/>
    <property type="molecule type" value="Genomic_DNA"/>
</dbReference>
<protein>
    <recommendedName>
        <fullName evidence="4">Transposase</fullName>
    </recommendedName>
</protein>
<keyword evidence="3" id="KW-1185">Reference proteome</keyword>
<evidence type="ECO:0000313" key="3">
    <source>
        <dbReference type="Proteomes" id="UP000622648"/>
    </source>
</evidence>
<comment type="caution">
    <text evidence="2">The sequence shown here is derived from an EMBL/GenBank/DDBJ whole genome shotgun (WGS) entry which is preliminary data.</text>
</comment>
<evidence type="ECO:0000256" key="1">
    <source>
        <dbReference type="SAM" id="Coils"/>
    </source>
</evidence>
<dbReference type="Gene3D" id="1.10.10.10">
    <property type="entry name" value="Winged helix-like DNA-binding domain superfamily/Winged helix DNA-binding domain"/>
    <property type="match status" value="1"/>
</dbReference>
<keyword evidence="1" id="KW-0175">Coiled coil</keyword>
<gene>
    <name evidence="2" type="ORF">GCM10011413_42740</name>
</gene>
<dbReference type="Proteomes" id="UP000622648">
    <property type="component" value="Unassembled WGS sequence"/>
</dbReference>
<dbReference type="InterPro" id="IPR036388">
    <property type="entry name" value="WH-like_DNA-bd_sf"/>
</dbReference>
<proteinExistence type="predicted"/>
<organism evidence="2 3">
    <name type="scientific">Pedobacter psychrotolerans</name>
    <dbReference type="NCBI Taxonomy" id="1843235"/>
    <lineage>
        <taxon>Bacteria</taxon>
        <taxon>Pseudomonadati</taxon>
        <taxon>Bacteroidota</taxon>
        <taxon>Sphingobacteriia</taxon>
        <taxon>Sphingobacteriales</taxon>
        <taxon>Sphingobacteriaceae</taxon>
        <taxon>Pedobacter</taxon>
    </lineage>
</organism>
<sequence>MKKEIQEFSEQFKRTIIEEVSRGAISKEAARRRYGIKGKSAILNWQRNYERYGKCSLSLYFDPIPLKTNKPVQSDTSHEELKARIKALERQLEDEQLRAEAYSRMIDIAESELKVPIRKKSSTR</sequence>
<dbReference type="SUPFAM" id="SSF46689">
    <property type="entry name" value="Homeodomain-like"/>
    <property type="match status" value="1"/>
</dbReference>
<reference evidence="3" key="1">
    <citation type="journal article" date="2019" name="Int. J. Syst. Evol. Microbiol.">
        <title>The Global Catalogue of Microorganisms (GCM) 10K type strain sequencing project: providing services to taxonomists for standard genome sequencing and annotation.</title>
        <authorList>
            <consortium name="The Broad Institute Genomics Platform"/>
            <consortium name="The Broad Institute Genome Sequencing Center for Infectious Disease"/>
            <person name="Wu L."/>
            <person name="Ma J."/>
        </authorList>
    </citation>
    <scope>NUCLEOTIDE SEQUENCE [LARGE SCALE GENOMIC DNA]</scope>
    <source>
        <strain evidence="3">CGMCC 1.15644</strain>
    </source>
</reference>
<accession>A0ABQ1SYP3</accession>
<feature type="coiled-coil region" evidence="1">
    <location>
        <begin position="78"/>
        <end position="112"/>
    </location>
</feature>
<name>A0ABQ1SYP3_9SPHI</name>
<dbReference type="RefSeq" id="WP_188754141.1">
    <property type="nucleotide sequence ID" value="NZ_BMJO01000021.1"/>
</dbReference>
<evidence type="ECO:0000313" key="2">
    <source>
        <dbReference type="EMBL" id="GGE71430.1"/>
    </source>
</evidence>
<dbReference type="InterPro" id="IPR009057">
    <property type="entry name" value="Homeodomain-like_sf"/>
</dbReference>